<dbReference type="InterPro" id="IPR017930">
    <property type="entry name" value="Myb_dom"/>
</dbReference>
<reference evidence="7 8" key="1">
    <citation type="submission" date="2024-11" db="EMBL/GenBank/DDBJ databases">
        <title>Chromosome-level genome assembly of Eucalyptus globulus Labill. provides insights into its genome evolution.</title>
        <authorList>
            <person name="Li X."/>
        </authorList>
    </citation>
    <scope>NUCLEOTIDE SEQUENCE [LARGE SCALE GENOMIC DNA]</scope>
    <source>
        <strain evidence="7">CL2024</strain>
        <tissue evidence="7">Fresh tender leaves</tissue>
    </source>
</reference>
<organism evidence="7 8">
    <name type="scientific">Eucalyptus globulus</name>
    <name type="common">Tasmanian blue gum</name>
    <dbReference type="NCBI Taxonomy" id="34317"/>
    <lineage>
        <taxon>Eukaryota</taxon>
        <taxon>Viridiplantae</taxon>
        <taxon>Streptophyta</taxon>
        <taxon>Embryophyta</taxon>
        <taxon>Tracheophyta</taxon>
        <taxon>Spermatophyta</taxon>
        <taxon>Magnoliopsida</taxon>
        <taxon>eudicotyledons</taxon>
        <taxon>Gunneridae</taxon>
        <taxon>Pentapetalae</taxon>
        <taxon>rosids</taxon>
        <taxon>malvids</taxon>
        <taxon>Myrtales</taxon>
        <taxon>Myrtaceae</taxon>
        <taxon>Myrtoideae</taxon>
        <taxon>Eucalypteae</taxon>
        <taxon>Eucalyptus</taxon>
    </lineage>
</organism>
<evidence type="ECO:0000256" key="3">
    <source>
        <dbReference type="ARBA" id="ARBA00023163"/>
    </source>
</evidence>
<name>A0ABD3JZG0_EUCGL</name>
<evidence type="ECO:0000256" key="5">
    <source>
        <dbReference type="SAM" id="MobiDB-lite"/>
    </source>
</evidence>
<evidence type="ECO:0000313" key="8">
    <source>
        <dbReference type="Proteomes" id="UP001634007"/>
    </source>
</evidence>
<dbReference type="InterPro" id="IPR009057">
    <property type="entry name" value="Homeodomain-like_sf"/>
</dbReference>
<dbReference type="PANTHER" id="PTHR31314">
    <property type="entry name" value="MYB FAMILY TRANSCRIPTION FACTOR PHL7-LIKE"/>
    <property type="match status" value="1"/>
</dbReference>
<evidence type="ECO:0000256" key="2">
    <source>
        <dbReference type="ARBA" id="ARBA00023015"/>
    </source>
</evidence>
<keyword evidence="8" id="KW-1185">Reference proteome</keyword>
<evidence type="ECO:0000256" key="4">
    <source>
        <dbReference type="ARBA" id="ARBA00023242"/>
    </source>
</evidence>
<dbReference type="PROSITE" id="PS51294">
    <property type="entry name" value="HTH_MYB"/>
    <property type="match status" value="1"/>
</dbReference>
<dbReference type="InterPro" id="IPR046955">
    <property type="entry name" value="PHR1-like"/>
</dbReference>
<dbReference type="Proteomes" id="UP001634007">
    <property type="component" value="Unassembled WGS sequence"/>
</dbReference>
<accession>A0ABD3JZG0</accession>
<feature type="region of interest" description="Disordered" evidence="5">
    <location>
        <begin position="70"/>
        <end position="123"/>
    </location>
</feature>
<comment type="caution">
    <text evidence="7">The sequence shown here is derived from an EMBL/GenBank/DDBJ whole genome shotgun (WGS) entry which is preliminary data.</text>
</comment>
<evidence type="ECO:0000313" key="7">
    <source>
        <dbReference type="EMBL" id="KAL3731226.1"/>
    </source>
</evidence>
<keyword evidence="2" id="KW-0805">Transcription regulation</keyword>
<proteinExistence type="predicted"/>
<dbReference type="NCBIfam" id="TIGR01557">
    <property type="entry name" value="myb_SHAQKYF"/>
    <property type="match status" value="1"/>
</dbReference>
<dbReference type="Pfam" id="PF00249">
    <property type="entry name" value="Myb_DNA-binding"/>
    <property type="match status" value="1"/>
</dbReference>
<dbReference type="FunFam" id="1.10.10.60:FF:000002">
    <property type="entry name" value="Myb family transcription factor"/>
    <property type="match status" value="1"/>
</dbReference>
<evidence type="ECO:0000259" key="6">
    <source>
        <dbReference type="PROSITE" id="PS51294"/>
    </source>
</evidence>
<keyword evidence="3" id="KW-0804">Transcription</keyword>
<feature type="compositionally biased region" description="Basic and acidic residues" evidence="5">
    <location>
        <begin position="70"/>
        <end position="79"/>
    </location>
</feature>
<dbReference type="InterPro" id="IPR001005">
    <property type="entry name" value="SANT/Myb"/>
</dbReference>
<dbReference type="GO" id="GO:0010468">
    <property type="term" value="P:regulation of gene expression"/>
    <property type="evidence" value="ECO:0007669"/>
    <property type="project" value="UniProtKB-ARBA"/>
</dbReference>
<comment type="subcellular location">
    <subcellularLocation>
        <location evidence="1">Nucleus</location>
    </subcellularLocation>
</comment>
<dbReference type="Gene3D" id="1.10.10.60">
    <property type="entry name" value="Homeodomain-like"/>
    <property type="match status" value="1"/>
</dbReference>
<sequence length="274" mass="30566">MGGVRQYIRSKAPRLRWTPELHRCFVHAVHLLGGHHKATPKMVLQLMDVRGLTISHVKSHLQMYRSMRNDLNRQQERSHSSAGRKRPSFEDDEPDGCIIVEQPEPSDGNVLHSSSKSIKEDSLESDSRLSMHCVCDLLQHRVEMTAATNLVATSCTDLQMMIKPEYYAVAQSDFLQRAKPEDVQEQMLRKNTKRTGMRRSDVGKLKDVDGCGCELSLSLSLPMNIQPSFQGSNAFSESGISEAISSTSSPKPSSYSSFEEPCVNLDLSIARCGA</sequence>
<gene>
    <name evidence="7" type="ORF">ACJRO7_028147</name>
</gene>
<feature type="domain" description="HTH myb-type" evidence="6">
    <location>
        <begin position="9"/>
        <end position="69"/>
    </location>
</feature>
<dbReference type="GO" id="GO:0005634">
    <property type="term" value="C:nucleus"/>
    <property type="evidence" value="ECO:0007669"/>
    <property type="project" value="UniProtKB-SubCell"/>
</dbReference>
<dbReference type="InterPro" id="IPR006447">
    <property type="entry name" value="Myb_dom_plants"/>
</dbReference>
<dbReference type="PANTHER" id="PTHR31314:SF161">
    <property type="entry name" value="MYB-LIKE DNA-BINDING DOMAIN, SHAQKYF CLASS PROTEIN"/>
    <property type="match status" value="1"/>
</dbReference>
<protein>
    <recommendedName>
        <fullName evidence="6">HTH myb-type domain-containing protein</fullName>
    </recommendedName>
</protein>
<dbReference type="EMBL" id="JBJKBG010000007">
    <property type="protein sequence ID" value="KAL3731226.1"/>
    <property type="molecule type" value="Genomic_DNA"/>
</dbReference>
<dbReference type="AlphaFoldDB" id="A0ABD3JZG0"/>
<keyword evidence="4" id="KW-0539">Nucleus</keyword>
<dbReference type="SUPFAM" id="SSF46689">
    <property type="entry name" value="Homeodomain-like"/>
    <property type="match status" value="1"/>
</dbReference>
<evidence type="ECO:0000256" key="1">
    <source>
        <dbReference type="ARBA" id="ARBA00004123"/>
    </source>
</evidence>